<dbReference type="Proteomes" id="UP001189429">
    <property type="component" value="Unassembled WGS sequence"/>
</dbReference>
<dbReference type="SUPFAM" id="SSF56399">
    <property type="entry name" value="ADP-ribosylation"/>
    <property type="match status" value="2"/>
</dbReference>
<sequence length="216" mass="25156">MTERDMDHMSRAFSRVLRYDAAKMGLAVEDGGFVRVLQLLEHFENYTFQDVRNLVSWSVHGRDGARFELRETPSGHLIRSTRGHTDVRRASSRPSSAHMSDEDMPARRHQDLPRRERSLRRAPWRRESNGEPFSLSLSKGMAKLLRHTDHEDMSPNGWLAMRTLIQMLSHGRTPVTAEDIRRVAEFNKYSEDRPRYEVHVAGRDEWVRAVRGHTVL</sequence>
<evidence type="ECO:0000256" key="1">
    <source>
        <dbReference type="ARBA" id="ARBA00003343"/>
    </source>
</evidence>
<evidence type="ECO:0000256" key="2">
    <source>
        <dbReference type="ARBA" id="ARBA00012007"/>
    </source>
</evidence>
<evidence type="ECO:0000256" key="3">
    <source>
        <dbReference type="ARBA" id="ARBA00047949"/>
    </source>
</evidence>
<comment type="catalytic activity">
    <reaction evidence="3">
        <text>2'-phospho-[ligated tRNA] + NAD(+) = mature tRNA + ADP-alpha-D-ribose 1'',2''-cyclic phosphate + nicotinamide</text>
        <dbReference type="Rhea" id="RHEA:23324"/>
        <dbReference type="Rhea" id="RHEA-COMP:11106"/>
        <dbReference type="Rhea" id="RHEA-COMP:11107"/>
        <dbReference type="ChEBI" id="CHEBI:17154"/>
        <dbReference type="ChEBI" id="CHEBI:57540"/>
        <dbReference type="ChEBI" id="CHEBI:76596"/>
        <dbReference type="ChEBI" id="CHEBI:82883"/>
        <dbReference type="ChEBI" id="CHEBI:85027"/>
        <dbReference type="EC" id="2.7.1.160"/>
    </reaction>
</comment>
<accession>A0ABN9PPX9</accession>
<dbReference type="InterPro" id="IPR002745">
    <property type="entry name" value="Ptrans_KptA/Tpt1"/>
</dbReference>
<dbReference type="EC" id="2.7.1.160" evidence="2"/>
<protein>
    <recommendedName>
        <fullName evidence="2">2'-phosphotransferase</fullName>
        <ecNumber evidence="2">2.7.1.160</ecNumber>
    </recommendedName>
</protein>
<evidence type="ECO:0000256" key="4">
    <source>
        <dbReference type="SAM" id="MobiDB-lite"/>
    </source>
</evidence>
<evidence type="ECO:0000313" key="5">
    <source>
        <dbReference type="EMBL" id="CAK0793613.1"/>
    </source>
</evidence>
<proteinExistence type="predicted"/>
<feature type="compositionally biased region" description="Basic and acidic residues" evidence="4">
    <location>
        <begin position="99"/>
        <end position="116"/>
    </location>
</feature>
<dbReference type="PANTHER" id="PTHR12684:SF2">
    <property type="entry name" value="TRNA 2'-PHOSPHOTRANSFERASE 1"/>
    <property type="match status" value="1"/>
</dbReference>
<gene>
    <name evidence="5" type="ORF">PCOR1329_LOCUS3857</name>
</gene>
<feature type="region of interest" description="Disordered" evidence="4">
    <location>
        <begin position="77"/>
        <end position="131"/>
    </location>
</feature>
<comment type="function">
    <text evidence="1">Catalyzes the last step of tRNA splicing, the transfer of the splice junction 2'-phosphate from ligated tRNA to NAD to produce ADP-ribose 1''-2'' cyclic phosphate.</text>
</comment>
<organism evidence="5 6">
    <name type="scientific">Prorocentrum cordatum</name>
    <dbReference type="NCBI Taxonomy" id="2364126"/>
    <lineage>
        <taxon>Eukaryota</taxon>
        <taxon>Sar</taxon>
        <taxon>Alveolata</taxon>
        <taxon>Dinophyceae</taxon>
        <taxon>Prorocentrales</taxon>
        <taxon>Prorocentraceae</taxon>
        <taxon>Prorocentrum</taxon>
    </lineage>
</organism>
<comment type="caution">
    <text evidence="5">The sequence shown here is derived from an EMBL/GenBank/DDBJ whole genome shotgun (WGS) entry which is preliminary data.</text>
</comment>
<dbReference type="InterPro" id="IPR042080">
    <property type="entry name" value="RNA_2'-PTrans_N"/>
</dbReference>
<evidence type="ECO:0000313" key="6">
    <source>
        <dbReference type="Proteomes" id="UP001189429"/>
    </source>
</evidence>
<dbReference type="EMBL" id="CAUYUJ010001002">
    <property type="protein sequence ID" value="CAK0793613.1"/>
    <property type="molecule type" value="Genomic_DNA"/>
</dbReference>
<keyword evidence="6" id="KW-1185">Reference proteome</keyword>
<dbReference type="Gene3D" id="1.10.10.970">
    <property type="entry name" value="RNA 2'-phosphotransferase, Tpt1/KptA family, N-terminal domain"/>
    <property type="match status" value="2"/>
</dbReference>
<name>A0ABN9PPX9_9DINO</name>
<reference evidence="5" key="1">
    <citation type="submission" date="2023-10" db="EMBL/GenBank/DDBJ databases">
        <authorList>
            <person name="Chen Y."/>
            <person name="Shah S."/>
            <person name="Dougan E. K."/>
            <person name="Thang M."/>
            <person name="Chan C."/>
        </authorList>
    </citation>
    <scope>NUCLEOTIDE SEQUENCE [LARGE SCALE GENOMIC DNA]</scope>
</reference>
<dbReference type="PANTHER" id="PTHR12684">
    <property type="entry name" value="PUTATIVE PHOSPHOTRANSFERASE"/>
    <property type="match status" value="1"/>
</dbReference>
<dbReference type="Pfam" id="PF01885">
    <property type="entry name" value="PTS_2-RNA"/>
    <property type="match status" value="2"/>
</dbReference>